<keyword evidence="2" id="KW-0732">Signal</keyword>
<feature type="chain" id="PRO_5044306649" evidence="2">
    <location>
        <begin position="24"/>
        <end position="216"/>
    </location>
</feature>
<dbReference type="Pfam" id="PF09580">
    <property type="entry name" value="Spore_YhcN_YlaJ"/>
    <property type="match status" value="1"/>
</dbReference>
<feature type="region of interest" description="Disordered" evidence="1">
    <location>
        <begin position="87"/>
        <end position="106"/>
    </location>
</feature>
<organism evidence="3 4">
    <name type="scientific">Acetivibrio thermocellus AD2</name>
    <dbReference type="NCBI Taxonomy" id="1138384"/>
    <lineage>
        <taxon>Bacteria</taxon>
        <taxon>Bacillati</taxon>
        <taxon>Bacillota</taxon>
        <taxon>Clostridia</taxon>
        <taxon>Eubacteriales</taxon>
        <taxon>Oscillospiraceae</taxon>
        <taxon>Acetivibrio</taxon>
    </lineage>
</organism>
<evidence type="ECO:0000256" key="1">
    <source>
        <dbReference type="SAM" id="MobiDB-lite"/>
    </source>
</evidence>
<dbReference type="EMBL" id="PDBW01000001">
    <property type="protein sequence ID" value="PFH02022.1"/>
    <property type="molecule type" value="Genomic_DNA"/>
</dbReference>
<evidence type="ECO:0000313" key="3">
    <source>
        <dbReference type="EMBL" id="PFH02022.1"/>
    </source>
</evidence>
<dbReference type="RefSeq" id="WP_003511783.1">
    <property type="nucleotide sequence ID" value="NZ_CP013828.1"/>
</dbReference>
<gene>
    <name evidence="3" type="ORF">M972_11784</name>
</gene>
<feature type="compositionally biased region" description="Low complexity" evidence="1">
    <location>
        <begin position="33"/>
        <end position="47"/>
    </location>
</feature>
<dbReference type="InterPro" id="IPR019076">
    <property type="entry name" value="Spore_lipoprot_YhcN/YlaJ-like"/>
</dbReference>
<sequence length="216" mass="22841">MNKNFIKAASLSLGLVVASLSLAGCNMGGGTDQGNRTTRQNTQQLTTPDGNTNRFLNMDMNPGNNNGTNNNLFGRNNGADNNGLLGGNMMGSPAASPGQNTPAPQGNAVMREKATNITSQLAAMPEIKEANALVVGNSCIVAYSPENAQGDANARKNMVINKVKEIDPSITNVIATESRDIMNRITQITNNMNNKSMDQINNEIMQLMNEVAPAAS</sequence>
<protein>
    <submittedName>
        <fullName evidence="3">Spore cortex protein</fullName>
    </submittedName>
</protein>
<name>A0AB36TDM9_ACETH</name>
<evidence type="ECO:0000313" key="4">
    <source>
        <dbReference type="Proteomes" id="UP000223596"/>
    </source>
</evidence>
<dbReference type="AlphaFoldDB" id="A0AB36TDM9"/>
<feature type="signal peptide" evidence="2">
    <location>
        <begin position="1"/>
        <end position="23"/>
    </location>
</feature>
<accession>A0AB36TDM9</accession>
<dbReference type="GeneID" id="35803389"/>
<evidence type="ECO:0000256" key="2">
    <source>
        <dbReference type="SAM" id="SignalP"/>
    </source>
</evidence>
<proteinExistence type="predicted"/>
<reference evidence="3 4" key="1">
    <citation type="submission" date="2017-09" db="EMBL/GenBank/DDBJ databases">
        <title>Evaluation of Pacific Biosciences Sequencing Technology to Finishing C. thermocellum Genome Sequences.</title>
        <authorList>
            <person name="Brown S."/>
        </authorList>
    </citation>
    <scope>NUCLEOTIDE SEQUENCE [LARGE SCALE GENOMIC DNA]</scope>
    <source>
        <strain evidence="3 4">AD2</strain>
    </source>
</reference>
<feature type="region of interest" description="Disordered" evidence="1">
    <location>
        <begin position="29"/>
        <end position="67"/>
    </location>
</feature>
<dbReference type="Proteomes" id="UP000223596">
    <property type="component" value="Unassembled WGS sequence"/>
</dbReference>
<comment type="caution">
    <text evidence="3">The sequence shown here is derived from an EMBL/GenBank/DDBJ whole genome shotgun (WGS) entry which is preliminary data.</text>
</comment>
<dbReference type="PROSITE" id="PS51257">
    <property type="entry name" value="PROKAR_LIPOPROTEIN"/>
    <property type="match status" value="1"/>
</dbReference>